<feature type="signal peptide" evidence="2">
    <location>
        <begin position="1"/>
        <end position="20"/>
    </location>
</feature>
<dbReference type="SUPFAM" id="SSF51445">
    <property type="entry name" value="(Trans)glycosidases"/>
    <property type="match status" value="2"/>
</dbReference>
<accession>A0A226D4F0</accession>
<dbReference type="PANTHER" id="PTHR35273">
    <property type="entry name" value="ALPHA-1,4 POLYGALACTOSAMINIDASE, PUTATIVE (AFU_ORTHOLOGUE AFUA_3G07890)-RELATED"/>
    <property type="match status" value="1"/>
</dbReference>
<dbReference type="AlphaFoldDB" id="A0A226D4F0"/>
<keyword evidence="6" id="KW-1185">Reference proteome</keyword>
<dbReference type="GO" id="GO:0032991">
    <property type="term" value="C:protein-containing complex"/>
    <property type="evidence" value="ECO:0007669"/>
    <property type="project" value="UniProtKB-ARBA"/>
</dbReference>
<dbReference type="Pfam" id="PF03537">
    <property type="entry name" value="Glyco_hydro_114"/>
    <property type="match status" value="2"/>
</dbReference>
<dbReference type="SMART" id="SM00327">
    <property type="entry name" value="VWA"/>
    <property type="match status" value="1"/>
</dbReference>
<reference evidence="5 6" key="1">
    <citation type="submission" date="2015-12" db="EMBL/GenBank/DDBJ databases">
        <title>The genome of Folsomia candida.</title>
        <authorList>
            <person name="Faddeeva A."/>
            <person name="Derks M.F."/>
            <person name="Anvar Y."/>
            <person name="Smit S."/>
            <person name="Van Straalen N."/>
            <person name="Roelofs D."/>
        </authorList>
    </citation>
    <scope>NUCLEOTIDE SEQUENCE [LARGE SCALE GENOMIC DNA]</scope>
    <source>
        <strain evidence="5 6">VU population</strain>
        <tissue evidence="5">Whole body</tissue>
    </source>
</reference>
<dbReference type="PROSITE" id="PS50041">
    <property type="entry name" value="C_TYPE_LECTIN_2"/>
    <property type="match status" value="1"/>
</dbReference>
<evidence type="ECO:0000256" key="2">
    <source>
        <dbReference type="SAM" id="SignalP"/>
    </source>
</evidence>
<dbReference type="Gene3D" id="3.20.20.70">
    <property type="entry name" value="Aldolase class I"/>
    <property type="match status" value="1"/>
</dbReference>
<name>A0A226D4F0_FOLCA</name>
<dbReference type="Gene3D" id="3.10.100.10">
    <property type="entry name" value="Mannose-Binding Protein A, subunit A"/>
    <property type="match status" value="1"/>
</dbReference>
<keyword evidence="2" id="KW-0732">Signal</keyword>
<organism evidence="5 6">
    <name type="scientific">Folsomia candida</name>
    <name type="common">Springtail</name>
    <dbReference type="NCBI Taxonomy" id="158441"/>
    <lineage>
        <taxon>Eukaryota</taxon>
        <taxon>Metazoa</taxon>
        <taxon>Ecdysozoa</taxon>
        <taxon>Arthropoda</taxon>
        <taxon>Hexapoda</taxon>
        <taxon>Collembola</taxon>
        <taxon>Entomobryomorpha</taxon>
        <taxon>Isotomoidea</taxon>
        <taxon>Isotomidae</taxon>
        <taxon>Proisotominae</taxon>
        <taxon>Folsomia</taxon>
    </lineage>
</organism>
<dbReference type="InterPro" id="IPR036465">
    <property type="entry name" value="vWFA_dom_sf"/>
</dbReference>
<dbReference type="InterPro" id="IPR001304">
    <property type="entry name" value="C-type_lectin-like"/>
</dbReference>
<dbReference type="SUPFAM" id="SSF53300">
    <property type="entry name" value="vWA-like"/>
    <property type="match status" value="1"/>
</dbReference>
<dbReference type="SUPFAM" id="SSF56436">
    <property type="entry name" value="C-type lectin-like"/>
    <property type="match status" value="1"/>
</dbReference>
<sequence length="763" mass="83145">MKSLYFAALITLLLDSSALGQSDEDSAFSGIWSAVIQDCIDTFGTGGHLVSIETEEEAVGINEWLERRGSGGSTFWTSGQYVITNQEYVWAASFGSPLTYTAWLEGQPSPFPNGRTRIALVHTNQFSAGWSSVDDTETLRYICEVNTTSITAPPVTGSSSPPTSTTPLPTTTTPTTTTPTTTTPTTTTLPPPDPVVPCTSTLDLIVVLDSSGSIGLDNYQTVKSFVANLSTAFTSHPETRFGLIVYSEGVETVIDLTSGQSTDEIVQAILSARYHAGPTPTDRGIAVAAESLRNNTRAKPQHLIVITDGISNQPDKTKEEADAARGHGIMLYALGITEFVSEMELLDITGGDVGKVFLAGNWDDLVYLMKSVSEALCPEGEDGSGPFSFDYLIGVDRFYNTPGDYVFLDLDLSQAIISQYAAAGRTVMCYVNVGAWEEWRLDAGNFPPEVIGSDALYPGEKWLDIRQTDVLIPLMRQRFMAAERKGCKGVDTDNLNGFEAQTGFSLTAEDQLVYNREIAAEIKNLGMLAGLKNDHSQVSELVGNFDFAVVQNCSATNNCAVLGTFISSGKPVFDIESTDEYTETTFLRNVCPLVEETGISFILKNDEMTQAFLVSCFDALYPGEKWLDIRQTDVLLPLMRQRFMAAERKGCKGVDTDNLNGFEAQTGFPLTAEDQLLYNRGISAEIKNLRMLAGLKMITNCSATNNCAVFGTFISSGKPVFDIKSTDEYTETTFLRNVCPLVEETGISFILKNKPFLCRVCNF</sequence>
<dbReference type="CDD" id="cd01450">
    <property type="entry name" value="vWFA_subfamily_ECM"/>
    <property type="match status" value="1"/>
</dbReference>
<dbReference type="Pfam" id="PF00092">
    <property type="entry name" value="VWA"/>
    <property type="match status" value="1"/>
</dbReference>
<protein>
    <submittedName>
        <fullName evidence="5">Matrilin-2</fullName>
    </submittedName>
</protein>
<dbReference type="Gene3D" id="3.40.50.410">
    <property type="entry name" value="von Willebrand factor, type A domain"/>
    <property type="match status" value="1"/>
</dbReference>
<evidence type="ECO:0000256" key="1">
    <source>
        <dbReference type="SAM" id="MobiDB-lite"/>
    </source>
</evidence>
<feature type="chain" id="PRO_5013211626" evidence="2">
    <location>
        <begin position="21"/>
        <end position="763"/>
    </location>
</feature>
<gene>
    <name evidence="5" type="ORF">Fcan01_25164</name>
</gene>
<proteinExistence type="predicted"/>
<dbReference type="InterPro" id="IPR016186">
    <property type="entry name" value="C-type_lectin-like/link_sf"/>
</dbReference>
<evidence type="ECO:0000259" key="3">
    <source>
        <dbReference type="PROSITE" id="PS50041"/>
    </source>
</evidence>
<dbReference type="InterPro" id="IPR002035">
    <property type="entry name" value="VWF_A"/>
</dbReference>
<evidence type="ECO:0000313" key="6">
    <source>
        <dbReference type="Proteomes" id="UP000198287"/>
    </source>
</evidence>
<dbReference type="EMBL" id="LNIX01000035">
    <property type="protein sequence ID" value="OXA40109.1"/>
    <property type="molecule type" value="Genomic_DNA"/>
</dbReference>
<dbReference type="Proteomes" id="UP000198287">
    <property type="component" value="Unassembled WGS sequence"/>
</dbReference>
<dbReference type="SMART" id="SM00034">
    <property type="entry name" value="CLECT"/>
    <property type="match status" value="1"/>
</dbReference>
<evidence type="ECO:0000259" key="4">
    <source>
        <dbReference type="PROSITE" id="PS50234"/>
    </source>
</evidence>
<feature type="domain" description="VWFA" evidence="4">
    <location>
        <begin position="203"/>
        <end position="372"/>
    </location>
</feature>
<dbReference type="STRING" id="158441.A0A226D4F0"/>
<dbReference type="InterPro" id="IPR017853">
    <property type="entry name" value="GH"/>
</dbReference>
<dbReference type="PANTHER" id="PTHR35273:SF2">
    <property type="entry name" value="ALPHA-GALACTOSIDASE"/>
    <property type="match status" value="1"/>
</dbReference>
<dbReference type="CDD" id="cd00037">
    <property type="entry name" value="CLECT"/>
    <property type="match status" value="1"/>
</dbReference>
<evidence type="ECO:0000313" key="5">
    <source>
        <dbReference type="EMBL" id="OXA40109.1"/>
    </source>
</evidence>
<feature type="region of interest" description="Disordered" evidence="1">
    <location>
        <begin position="151"/>
        <end position="194"/>
    </location>
</feature>
<dbReference type="PROSITE" id="PS50234">
    <property type="entry name" value="VWFA"/>
    <property type="match status" value="1"/>
</dbReference>
<comment type="caution">
    <text evidence="5">The sequence shown here is derived from an EMBL/GenBank/DDBJ whole genome shotgun (WGS) entry which is preliminary data.</text>
</comment>
<feature type="compositionally biased region" description="Low complexity" evidence="1">
    <location>
        <begin position="151"/>
        <end position="188"/>
    </location>
</feature>
<dbReference type="InterPro" id="IPR004352">
    <property type="entry name" value="GH114_TIM-barrel"/>
</dbReference>
<feature type="domain" description="C-type lectin" evidence="3">
    <location>
        <begin position="32"/>
        <end position="144"/>
    </location>
</feature>
<dbReference type="InterPro" id="IPR016187">
    <property type="entry name" value="CTDL_fold"/>
</dbReference>
<dbReference type="OrthoDB" id="2108802at2759"/>
<dbReference type="PRINTS" id="PR00453">
    <property type="entry name" value="VWFADOMAIN"/>
</dbReference>
<dbReference type="InterPro" id="IPR013785">
    <property type="entry name" value="Aldolase_TIM"/>
</dbReference>